<dbReference type="GO" id="GO:0000155">
    <property type="term" value="F:phosphorelay sensor kinase activity"/>
    <property type="evidence" value="ECO:0007669"/>
    <property type="project" value="InterPro"/>
</dbReference>
<dbReference type="InterPro" id="IPR003661">
    <property type="entry name" value="HisK_dim/P_dom"/>
</dbReference>
<feature type="domain" description="Histidine kinase" evidence="6">
    <location>
        <begin position="350"/>
        <end position="565"/>
    </location>
</feature>
<feature type="domain" description="Response regulatory" evidence="7">
    <location>
        <begin position="585"/>
        <end position="699"/>
    </location>
</feature>
<dbReference type="CDD" id="cd12915">
    <property type="entry name" value="PDC2_DGC_like"/>
    <property type="match status" value="1"/>
</dbReference>
<comment type="catalytic activity">
    <reaction evidence="1">
        <text>ATP + protein L-histidine = ADP + protein N-phospho-L-histidine.</text>
        <dbReference type="EC" id="2.7.13.3"/>
    </reaction>
</comment>
<evidence type="ECO:0000259" key="6">
    <source>
        <dbReference type="PROSITE" id="PS50109"/>
    </source>
</evidence>
<dbReference type="InterPro" id="IPR036890">
    <property type="entry name" value="HATPase_C_sf"/>
</dbReference>
<dbReference type="Proteomes" id="UP000651050">
    <property type="component" value="Unassembled WGS sequence"/>
</dbReference>
<dbReference type="EC" id="2.7.13.3" evidence="2"/>
<dbReference type="CDD" id="cd12914">
    <property type="entry name" value="PDC1_DGC_like"/>
    <property type="match status" value="1"/>
</dbReference>
<dbReference type="Pfam" id="PF00512">
    <property type="entry name" value="HisKA"/>
    <property type="match status" value="1"/>
</dbReference>
<keyword evidence="5" id="KW-0812">Transmembrane</keyword>
<dbReference type="Gene3D" id="3.40.50.2300">
    <property type="match status" value="1"/>
</dbReference>
<feature type="transmembrane region" description="Helical" evidence="5">
    <location>
        <begin position="12"/>
        <end position="33"/>
    </location>
</feature>
<keyword evidence="5" id="KW-1133">Transmembrane helix</keyword>
<dbReference type="AlphaFoldDB" id="A0A931H8F5"/>
<evidence type="ECO:0000256" key="1">
    <source>
        <dbReference type="ARBA" id="ARBA00000085"/>
    </source>
</evidence>
<evidence type="ECO:0000259" key="7">
    <source>
        <dbReference type="PROSITE" id="PS50110"/>
    </source>
</evidence>
<dbReference type="PROSITE" id="PS50109">
    <property type="entry name" value="HIS_KIN"/>
    <property type="match status" value="1"/>
</dbReference>
<feature type="transmembrane region" description="Helical" evidence="5">
    <location>
        <begin position="286"/>
        <end position="308"/>
    </location>
</feature>
<gene>
    <name evidence="8" type="ORF">I5803_19910</name>
</gene>
<protein>
    <recommendedName>
        <fullName evidence="2">histidine kinase</fullName>
        <ecNumber evidence="2">2.7.13.3</ecNumber>
    </recommendedName>
</protein>
<dbReference type="PANTHER" id="PTHR43065">
    <property type="entry name" value="SENSOR HISTIDINE KINASE"/>
    <property type="match status" value="1"/>
</dbReference>
<keyword evidence="9" id="KW-1185">Reference proteome</keyword>
<evidence type="ECO:0000256" key="5">
    <source>
        <dbReference type="SAM" id="Phobius"/>
    </source>
</evidence>
<dbReference type="InterPro" id="IPR005467">
    <property type="entry name" value="His_kinase_dom"/>
</dbReference>
<organism evidence="8 9">
    <name type="scientific">Caenimonas aquaedulcis</name>
    <dbReference type="NCBI Taxonomy" id="2793270"/>
    <lineage>
        <taxon>Bacteria</taxon>
        <taxon>Pseudomonadati</taxon>
        <taxon>Pseudomonadota</taxon>
        <taxon>Betaproteobacteria</taxon>
        <taxon>Burkholderiales</taxon>
        <taxon>Comamonadaceae</taxon>
        <taxon>Caenimonas</taxon>
    </lineage>
</organism>
<sequence>MKPDPLRSLKLLGALSIAVPVFIYLIFGAYRFWEASDVPEQRVNRSLRVAHEHASKVVASAEAMQDRLLDQLQGKSMAELRQAQPRLHALLAERIRGQPQIQSIWIIGADGHPIATSRFPQAPPELDFTDRPYFQAHRAGTGGRYVSAPFLTRTTRERIMDLSVRFDGPDGKFAGVINLSLLTKYFEDFYADLVADEPGLAVNLFRESGEIYTRWPRLPNQPERMGASSPVLAKVAQGVPTAQLRGVSSTDGQDRLIAYRKIGDYPLYVGTGMNISAMRADIAKDLAVLFALGVPPFAALFFTSRFALRRTRESLESADELERETHTRMRAEEALRQAQKLEALGRLTGGVAHDFNNALMVISNNAFLLRRHVSDAGGRQLDSIGRAVDSATKLTRQLLAFSRRQVLVPEQVRLQDRLPEIKELIAPVLGSQIRLGIDVAPDTRPITIDLAELDLALLNLGINARDAMPGGGSFTISARNARPDMPGTIAGEAVLIEATDTGSGIDEATLGKVFEPFYTTKPVGHGTGLGLSQVYGLCQRAGGAATIRSVVGQGTTVSLYFPAADGESAAQPASAQAVDRNLDKSVLLVEDNNDVAMGLIPLLEALGCSVTRVDRAAGALEWLAARTALPDLVLTDVVMPGEMNGLALARHLRDTHPNLPVLLMTGYAEQLDAIEKMGFEVLPKPCSADVLSAAIARVSAPGVRPA</sequence>
<accession>A0A931H8F5</accession>
<evidence type="ECO:0000313" key="9">
    <source>
        <dbReference type="Proteomes" id="UP000651050"/>
    </source>
</evidence>
<dbReference type="Pfam" id="PF22588">
    <property type="entry name" value="dCache_1_like"/>
    <property type="match status" value="1"/>
</dbReference>
<dbReference type="SMART" id="SM00448">
    <property type="entry name" value="REC"/>
    <property type="match status" value="1"/>
</dbReference>
<reference evidence="8" key="1">
    <citation type="submission" date="2020-11" db="EMBL/GenBank/DDBJ databases">
        <title>Bacterial whole genome sequence for Caenimonas sp. DR4.4.</title>
        <authorList>
            <person name="Le V."/>
            <person name="Ko S.-R."/>
            <person name="Ahn C.-Y."/>
            <person name="Oh H.-M."/>
        </authorList>
    </citation>
    <scope>NUCLEOTIDE SEQUENCE</scope>
    <source>
        <strain evidence="8">DR4.4</strain>
    </source>
</reference>
<evidence type="ECO:0000256" key="4">
    <source>
        <dbReference type="PROSITE-ProRule" id="PRU00169"/>
    </source>
</evidence>
<dbReference type="PANTHER" id="PTHR43065:SF49">
    <property type="entry name" value="HISTIDINE KINASE"/>
    <property type="match status" value="1"/>
</dbReference>
<name>A0A931H8F5_9BURK</name>
<dbReference type="RefSeq" id="WP_196988052.1">
    <property type="nucleotide sequence ID" value="NZ_JADWYS010000001.1"/>
</dbReference>
<dbReference type="EMBL" id="JADWYS010000001">
    <property type="protein sequence ID" value="MBG9390307.1"/>
    <property type="molecule type" value="Genomic_DNA"/>
</dbReference>
<dbReference type="InterPro" id="IPR011006">
    <property type="entry name" value="CheY-like_superfamily"/>
</dbReference>
<dbReference type="CDD" id="cd00082">
    <property type="entry name" value="HisKA"/>
    <property type="match status" value="1"/>
</dbReference>
<dbReference type="Pfam" id="PF02518">
    <property type="entry name" value="HATPase_c"/>
    <property type="match status" value="1"/>
</dbReference>
<dbReference type="InterPro" id="IPR004358">
    <property type="entry name" value="Sig_transdc_His_kin-like_C"/>
</dbReference>
<dbReference type="InterPro" id="IPR036097">
    <property type="entry name" value="HisK_dim/P_sf"/>
</dbReference>
<keyword evidence="5" id="KW-0472">Membrane</keyword>
<dbReference type="SMART" id="SM00387">
    <property type="entry name" value="HATPase_c"/>
    <property type="match status" value="1"/>
</dbReference>
<comment type="caution">
    <text evidence="8">The sequence shown here is derived from an EMBL/GenBank/DDBJ whole genome shotgun (WGS) entry which is preliminary data.</text>
</comment>
<dbReference type="SUPFAM" id="SSF52172">
    <property type="entry name" value="CheY-like"/>
    <property type="match status" value="1"/>
</dbReference>
<dbReference type="InterPro" id="IPR054327">
    <property type="entry name" value="His-kinase-like_sensor"/>
</dbReference>
<dbReference type="PRINTS" id="PR00344">
    <property type="entry name" value="BCTRLSENSOR"/>
</dbReference>
<dbReference type="PROSITE" id="PS50110">
    <property type="entry name" value="RESPONSE_REGULATORY"/>
    <property type="match status" value="1"/>
</dbReference>
<dbReference type="SMART" id="SM00388">
    <property type="entry name" value="HisKA"/>
    <property type="match status" value="1"/>
</dbReference>
<evidence type="ECO:0000313" key="8">
    <source>
        <dbReference type="EMBL" id="MBG9390307.1"/>
    </source>
</evidence>
<feature type="modified residue" description="4-aspartylphosphate" evidence="4">
    <location>
        <position position="636"/>
    </location>
</feature>
<proteinExistence type="predicted"/>
<keyword evidence="3 4" id="KW-0597">Phosphoprotein</keyword>
<evidence type="ECO:0000256" key="2">
    <source>
        <dbReference type="ARBA" id="ARBA00012438"/>
    </source>
</evidence>
<dbReference type="Gene3D" id="1.10.287.130">
    <property type="match status" value="1"/>
</dbReference>
<dbReference type="SUPFAM" id="SSF47384">
    <property type="entry name" value="Homodimeric domain of signal transducing histidine kinase"/>
    <property type="match status" value="1"/>
</dbReference>
<dbReference type="Gene3D" id="3.30.565.10">
    <property type="entry name" value="Histidine kinase-like ATPase, C-terminal domain"/>
    <property type="match status" value="1"/>
</dbReference>
<dbReference type="InterPro" id="IPR003594">
    <property type="entry name" value="HATPase_dom"/>
</dbReference>
<evidence type="ECO:0000256" key="3">
    <source>
        <dbReference type="ARBA" id="ARBA00022553"/>
    </source>
</evidence>
<dbReference type="Gene3D" id="3.30.450.20">
    <property type="entry name" value="PAS domain"/>
    <property type="match status" value="2"/>
</dbReference>
<dbReference type="InterPro" id="IPR001789">
    <property type="entry name" value="Sig_transdc_resp-reg_receiver"/>
</dbReference>
<dbReference type="Pfam" id="PF00072">
    <property type="entry name" value="Response_reg"/>
    <property type="match status" value="1"/>
</dbReference>
<dbReference type="SUPFAM" id="SSF55874">
    <property type="entry name" value="ATPase domain of HSP90 chaperone/DNA topoisomerase II/histidine kinase"/>
    <property type="match status" value="1"/>
</dbReference>